<dbReference type="EMBL" id="FMUB01000017">
    <property type="protein sequence ID" value="SCX33341.1"/>
    <property type="molecule type" value="Genomic_DNA"/>
</dbReference>
<comment type="similarity">
    <text evidence="1">Belongs to the enoyl-CoA hydratase/isomerase family.</text>
</comment>
<dbReference type="STRING" id="1502745.SAMN02799620_05923"/>
<dbReference type="Gene3D" id="3.10.129.10">
    <property type="entry name" value="Hotdog Thioesterase"/>
    <property type="match status" value="1"/>
</dbReference>
<dbReference type="Proteomes" id="UP000515498">
    <property type="component" value="Chromosome"/>
</dbReference>
<reference evidence="5" key="2">
    <citation type="submission" date="2016-10" db="EMBL/GenBank/DDBJ databases">
        <authorList>
            <person name="Varghese N."/>
            <person name="Submissions S."/>
        </authorList>
    </citation>
    <scope>NUCLEOTIDE SEQUENCE [LARGE SCALE GENOMIC DNA]</scope>
    <source>
        <strain evidence="5">UNC267MFSha1.1M11</strain>
    </source>
</reference>
<dbReference type="PANTHER" id="PTHR42993">
    <property type="entry name" value="MAOC-LIKE DEHYDRATASE DOMAIN-CONTAINING PROTEIN"/>
    <property type="match status" value="1"/>
</dbReference>
<dbReference type="InterPro" id="IPR002539">
    <property type="entry name" value="MaoC-like_dom"/>
</dbReference>
<dbReference type="Proteomes" id="UP000199707">
    <property type="component" value="Unassembled WGS sequence"/>
</dbReference>
<dbReference type="InterPro" id="IPR029069">
    <property type="entry name" value="HotDog_dom_sf"/>
</dbReference>
<organism evidence="4 5">
    <name type="scientific">Mycolicibacterium fluoranthenivorans</name>
    <dbReference type="NCBI Taxonomy" id="258505"/>
    <lineage>
        <taxon>Bacteria</taxon>
        <taxon>Bacillati</taxon>
        <taxon>Actinomycetota</taxon>
        <taxon>Actinomycetes</taxon>
        <taxon>Mycobacteriales</taxon>
        <taxon>Mycobacteriaceae</taxon>
        <taxon>Mycolicibacterium</taxon>
    </lineage>
</organism>
<dbReference type="InterPro" id="IPR039375">
    <property type="entry name" value="NodN-like"/>
</dbReference>
<dbReference type="CDD" id="cd03450">
    <property type="entry name" value="NodN"/>
    <property type="match status" value="1"/>
</dbReference>
<dbReference type="PANTHER" id="PTHR42993:SF1">
    <property type="entry name" value="MAOC-LIKE DEHYDRATASE DOMAIN-CONTAINING PROTEIN"/>
    <property type="match status" value="1"/>
</dbReference>
<sequence length="150" mass="16407">MKVFQDLAEFETAQGAELGPTDWVEVDQQRVNVFADATDDHQWIHVDPERAASGPFGGTIAHGLLTLSLLPRFMHDLYRVDNVTMAINYGFNKVRFITPVPVGAKLRASSRITQIDKLDAAVQATLVTTVEVEGAAKPAAVIESIVRYVG</sequence>
<feature type="domain" description="MaoC-like" evidence="2">
    <location>
        <begin position="10"/>
        <end position="124"/>
    </location>
</feature>
<proteinExistence type="inferred from homology"/>
<dbReference type="RefSeq" id="WP_090364183.1">
    <property type="nucleotide sequence ID" value="NZ_CP059894.1"/>
</dbReference>
<evidence type="ECO:0000313" key="4">
    <source>
        <dbReference type="EMBL" id="SCX33341.1"/>
    </source>
</evidence>
<dbReference type="SUPFAM" id="SSF54637">
    <property type="entry name" value="Thioesterase/thiol ester dehydrase-isomerase"/>
    <property type="match status" value="1"/>
</dbReference>
<evidence type="ECO:0000313" key="6">
    <source>
        <dbReference type="Proteomes" id="UP000515498"/>
    </source>
</evidence>
<dbReference type="EMBL" id="CP059894">
    <property type="protein sequence ID" value="QNJ91119.1"/>
    <property type="molecule type" value="Genomic_DNA"/>
</dbReference>
<reference evidence="4" key="1">
    <citation type="submission" date="2016-10" db="EMBL/GenBank/DDBJ databases">
        <authorList>
            <person name="de Groot N.N."/>
        </authorList>
    </citation>
    <scope>NUCLEOTIDE SEQUENCE [LARGE SCALE GENOMIC DNA]</scope>
    <source>
        <strain evidence="4">UNC267MFSha1.1M11</strain>
    </source>
</reference>
<protein>
    <submittedName>
        <fullName evidence="4">Acyl dehydratase</fullName>
    </submittedName>
    <submittedName>
        <fullName evidence="3">MaoC family dehydratase</fullName>
    </submittedName>
</protein>
<name>A0A1G4X0C8_9MYCO</name>
<reference evidence="3 6" key="3">
    <citation type="submission" date="2020-07" db="EMBL/GenBank/DDBJ databases">
        <title>Draft genome sequence of four isobutane-metabolizing strains capable of cometabolically degrading diverse ether contaminants.</title>
        <authorList>
            <person name="Chen W."/>
            <person name="Faulkner N."/>
            <person name="Smith C."/>
            <person name="Hyman M."/>
        </authorList>
    </citation>
    <scope>NUCLEOTIDE SEQUENCE [LARGE SCALE GENOMIC DNA]</scope>
    <source>
        <strain evidence="3 6">2A</strain>
    </source>
</reference>
<evidence type="ECO:0000313" key="3">
    <source>
        <dbReference type="EMBL" id="QNJ91119.1"/>
    </source>
</evidence>
<accession>A0A1G4X0C8</accession>
<dbReference type="AlphaFoldDB" id="A0A1G4X0C8"/>
<gene>
    <name evidence="3" type="ORF">HZU40_23250</name>
    <name evidence="4" type="ORF">SAMN02799620_05923</name>
</gene>
<evidence type="ECO:0000313" key="5">
    <source>
        <dbReference type="Proteomes" id="UP000199707"/>
    </source>
</evidence>
<dbReference type="KEGG" id="mflu:HZU40_23250"/>
<evidence type="ECO:0000256" key="1">
    <source>
        <dbReference type="ARBA" id="ARBA00005254"/>
    </source>
</evidence>
<dbReference type="Pfam" id="PF01575">
    <property type="entry name" value="MaoC_dehydratas"/>
    <property type="match status" value="1"/>
</dbReference>
<evidence type="ECO:0000259" key="2">
    <source>
        <dbReference type="Pfam" id="PF01575"/>
    </source>
</evidence>